<dbReference type="OrthoDB" id="5399569at2759"/>
<dbReference type="GO" id="GO:0004665">
    <property type="term" value="F:prephenate dehydrogenase (NADP+) activity"/>
    <property type="evidence" value="ECO:0007669"/>
    <property type="project" value="UniProtKB-UniRule"/>
</dbReference>
<dbReference type="EC" id="1.3.1.13" evidence="9"/>
<dbReference type="InterPro" id="IPR046825">
    <property type="entry name" value="PDH_C"/>
</dbReference>
<evidence type="ECO:0000256" key="4">
    <source>
        <dbReference type="ARBA" id="ARBA00022857"/>
    </source>
</evidence>
<dbReference type="InterPro" id="IPR050812">
    <property type="entry name" value="Preph/Arog_dehydrog"/>
</dbReference>
<dbReference type="FunFam" id="1.10.3660.10:FF:000002">
    <property type="entry name" value="Prephenate dehydrogenase [NADP(+)]"/>
    <property type="match status" value="1"/>
</dbReference>
<proteinExistence type="inferred from homology"/>
<dbReference type="STRING" id="554155.C5FBY0"/>
<reference evidence="12" key="1">
    <citation type="journal article" date="2012" name="MBio">
        <title>Comparative genome analysis of Trichophyton rubrum and related dermatophytes reveals candidate genes involved in infection.</title>
        <authorList>
            <person name="Martinez D.A."/>
            <person name="Oliver B.G."/>
            <person name="Graeser Y."/>
            <person name="Goldberg J.M."/>
            <person name="Li W."/>
            <person name="Martinez-Rossi N.M."/>
            <person name="Monod M."/>
            <person name="Shelest E."/>
            <person name="Barton R.C."/>
            <person name="Birch E."/>
            <person name="Brakhage A.A."/>
            <person name="Chen Z."/>
            <person name="Gurr S.J."/>
            <person name="Heiman D."/>
            <person name="Heitman J."/>
            <person name="Kosti I."/>
            <person name="Rossi A."/>
            <person name="Saif S."/>
            <person name="Samalova M."/>
            <person name="Saunders C.W."/>
            <person name="Shea T."/>
            <person name="Summerbell R.C."/>
            <person name="Xu J."/>
            <person name="Young S."/>
            <person name="Zeng Q."/>
            <person name="Birren B.W."/>
            <person name="Cuomo C.A."/>
            <person name="White T.C."/>
        </authorList>
    </citation>
    <scope>NUCLEOTIDE SEQUENCE [LARGE SCALE GENOMIC DNA]</scope>
    <source>
        <strain evidence="12">ATCC MYA-4605 / CBS 113480</strain>
    </source>
</reference>
<dbReference type="InterPro" id="IPR036291">
    <property type="entry name" value="NAD(P)-bd_dom_sf"/>
</dbReference>
<evidence type="ECO:0000256" key="5">
    <source>
        <dbReference type="ARBA" id="ARBA00023002"/>
    </source>
</evidence>
<dbReference type="UniPathway" id="UPA00122">
    <property type="reaction ID" value="UER00962"/>
</dbReference>
<keyword evidence="3 9" id="KW-0028">Amino-acid biosynthesis</keyword>
<dbReference type="PIRSF" id="PIRSF036510">
    <property type="entry name" value="PDH_fung"/>
    <property type="match status" value="1"/>
</dbReference>
<keyword evidence="6 9" id="KW-0057">Aromatic amino acid biosynthesis</keyword>
<dbReference type="InterPro" id="IPR008927">
    <property type="entry name" value="6-PGluconate_DH-like_C_sf"/>
</dbReference>
<dbReference type="VEuPathDB" id="FungiDB:MCYG_00202"/>
<evidence type="ECO:0000256" key="1">
    <source>
        <dbReference type="ARBA" id="ARBA00007964"/>
    </source>
</evidence>
<dbReference type="FunFam" id="1.10.3660.10:FF:000004">
    <property type="entry name" value="Prephenate dehydrogenase [NADP(+)]"/>
    <property type="match status" value="1"/>
</dbReference>
<gene>
    <name evidence="11" type="ORF">MCYG_00202</name>
</gene>
<dbReference type="Gene3D" id="1.10.3660.10">
    <property type="entry name" value="6-phosphogluconate dehydrogenase C-terminal like domain"/>
    <property type="match status" value="2"/>
</dbReference>
<evidence type="ECO:0000259" key="10">
    <source>
        <dbReference type="PROSITE" id="PS51176"/>
    </source>
</evidence>
<dbReference type="RefSeq" id="XP_002850098.1">
    <property type="nucleotide sequence ID" value="XM_002850052.1"/>
</dbReference>
<evidence type="ECO:0000256" key="3">
    <source>
        <dbReference type="ARBA" id="ARBA00022605"/>
    </source>
</evidence>
<organism evidence="11 12">
    <name type="scientific">Arthroderma otae (strain ATCC MYA-4605 / CBS 113480)</name>
    <name type="common">Microsporum canis</name>
    <dbReference type="NCBI Taxonomy" id="554155"/>
    <lineage>
        <taxon>Eukaryota</taxon>
        <taxon>Fungi</taxon>
        <taxon>Dikarya</taxon>
        <taxon>Ascomycota</taxon>
        <taxon>Pezizomycotina</taxon>
        <taxon>Eurotiomycetes</taxon>
        <taxon>Eurotiomycetidae</taxon>
        <taxon>Onygenales</taxon>
        <taxon>Arthrodermataceae</taxon>
        <taxon>Microsporum</taxon>
    </lineage>
</organism>
<dbReference type="HOGENOM" id="CLU_031403_1_0_1"/>
<comment type="similarity">
    <text evidence="1 9">Belongs to the prephenate/arogenate dehydrogenase family.</text>
</comment>
<dbReference type="InterPro" id="IPR012385">
    <property type="entry name" value="Prephenate_DH_fun"/>
</dbReference>
<keyword evidence="12" id="KW-1185">Reference proteome</keyword>
<dbReference type="Gene3D" id="3.40.50.720">
    <property type="entry name" value="NAD(P)-binding Rossmann-like Domain"/>
    <property type="match status" value="1"/>
</dbReference>
<dbReference type="InterPro" id="IPR003099">
    <property type="entry name" value="Prephen_DH"/>
</dbReference>
<evidence type="ECO:0000256" key="9">
    <source>
        <dbReference type="PIRNR" id="PIRNR036510"/>
    </source>
</evidence>
<dbReference type="GO" id="GO:0008977">
    <property type="term" value="F:prephenate dehydrogenase (NAD+) activity"/>
    <property type="evidence" value="ECO:0007669"/>
    <property type="project" value="EnsemblFungi"/>
</dbReference>
<protein>
    <recommendedName>
        <fullName evidence="9">Prephenate dehydrogenase [NADP(+)]</fullName>
        <shortName evidence="9">PRDH</shortName>
        <ecNumber evidence="9">1.3.1.13</ecNumber>
    </recommendedName>
</protein>
<dbReference type="PANTHER" id="PTHR21363">
    <property type="entry name" value="PREPHENATE DEHYDROGENASE"/>
    <property type="match status" value="1"/>
</dbReference>
<dbReference type="Proteomes" id="UP000002035">
    <property type="component" value="Unassembled WGS sequence"/>
</dbReference>
<dbReference type="eggNOG" id="KOG2380">
    <property type="taxonomic scope" value="Eukaryota"/>
</dbReference>
<dbReference type="SUPFAM" id="SSF51735">
    <property type="entry name" value="NAD(P)-binding Rossmann-fold domains"/>
    <property type="match status" value="1"/>
</dbReference>
<dbReference type="Pfam" id="PF20463">
    <property type="entry name" value="PDH_C"/>
    <property type="match status" value="1"/>
</dbReference>
<evidence type="ECO:0000313" key="12">
    <source>
        <dbReference type="Proteomes" id="UP000002035"/>
    </source>
</evidence>
<comment type="pathway">
    <text evidence="8 9">Amino-acid biosynthesis; L-tyrosine biosynthesis; (4-hydroxyphenyl)pyruvate from prephenate (NADP(+) route): step 1/1.</text>
</comment>
<dbReference type="EMBL" id="DS995701">
    <property type="protein sequence ID" value="EEQ27314.1"/>
    <property type="molecule type" value="Genomic_DNA"/>
</dbReference>
<name>C5FBY0_ARTOC</name>
<evidence type="ECO:0000256" key="7">
    <source>
        <dbReference type="ARBA" id="ARBA00051295"/>
    </source>
</evidence>
<feature type="domain" description="Prephenate/arogenate dehydrogenase" evidence="10">
    <location>
        <begin position="9"/>
        <end position="290"/>
    </location>
</feature>
<dbReference type="GO" id="GO:0006571">
    <property type="term" value="P:tyrosine biosynthetic process"/>
    <property type="evidence" value="ECO:0007669"/>
    <property type="project" value="UniProtKB-UniRule"/>
</dbReference>
<dbReference type="AlphaFoldDB" id="C5FBY0"/>
<dbReference type="Pfam" id="PF03807">
    <property type="entry name" value="F420_oxidored"/>
    <property type="match status" value="1"/>
</dbReference>
<dbReference type="OMA" id="WRVNACD"/>
<keyword evidence="2 9" id="KW-0827">Tyrosine biosynthesis</keyword>
<evidence type="ECO:0000256" key="8">
    <source>
        <dbReference type="ARBA" id="ARBA00060605"/>
    </source>
</evidence>
<accession>C5FBY0</accession>
<evidence type="ECO:0000313" key="11">
    <source>
        <dbReference type="EMBL" id="EEQ27314.1"/>
    </source>
</evidence>
<dbReference type="GeneID" id="9230229"/>
<evidence type="ECO:0000256" key="6">
    <source>
        <dbReference type="ARBA" id="ARBA00023141"/>
    </source>
</evidence>
<sequence>MATPSQENRSIGIIGMGDMGKMYAQRLSEAGWRINACDKPTSYDKLREEFANDTSINILPNGHLVSRISDYIIYSVEAKLIASVVEEYGPSTKLGAIVGGQTSCKAPELEAFEKYLPNDVEIISCHSLHGPNVNPRGQPLVLIQHRASDESLKFIECIFKSFQSKYVYLSGEMHDRITADTQAVTHAAFLSMGTAWHANSQFPWEVPRYVGGIENVKINITLRIYANKWHVYAGLAILNPSAKKQIRQYAESVTELYKLMLGGHREELTKRIKTARKAVFKSSSAKQDLLLQDNVLDRFSLSKGRTERMPNNHLSLLAIVDCWWKLGIVPYDHMICSTPLFRLWLGVTEYLFQNEELLDEVIDIAIKDNTFRSDDLEFTFAARAWSECVSFGDFESYRDRFEKIQSYFAPRFPEAVRVGNEMMKTILEKTSKPS</sequence>
<dbReference type="FunFam" id="3.40.50.720:FF:000339">
    <property type="entry name" value="Prephenate dehydrogenase [NADP(+)]"/>
    <property type="match status" value="1"/>
</dbReference>
<comment type="catalytic activity">
    <reaction evidence="7 9">
        <text>prephenate + NADP(+) = 3-(4-hydroxyphenyl)pyruvate + CO2 + NADPH</text>
        <dbReference type="Rhea" id="RHEA:21640"/>
        <dbReference type="ChEBI" id="CHEBI:16526"/>
        <dbReference type="ChEBI" id="CHEBI:29934"/>
        <dbReference type="ChEBI" id="CHEBI:36242"/>
        <dbReference type="ChEBI" id="CHEBI:57783"/>
        <dbReference type="ChEBI" id="CHEBI:58349"/>
        <dbReference type="EC" id="1.3.1.13"/>
    </reaction>
</comment>
<dbReference type="GO" id="GO:0070403">
    <property type="term" value="F:NAD+ binding"/>
    <property type="evidence" value="ECO:0007669"/>
    <property type="project" value="TreeGrafter"/>
</dbReference>
<dbReference type="InterPro" id="IPR028939">
    <property type="entry name" value="P5C_Rdtase_cat_N"/>
</dbReference>
<dbReference type="SUPFAM" id="SSF48179">
    <property type="entry name" value="6-phosphogluconate dehydrogenase C-terminal domain-like"/>
    <property type="match status" value="2"/>
</dbReference>
<keyword evidence="4 9" id="KW-0521">NADP</keyword>
<evidence type="ECO:0000256" key="2">
    <source>
        <dbReference type="ARBA" id="ARBA00022498"/>
    </source>
</evidence>
<dbReference type="PROSITE" id="PS51176">
    <property type="entry name" value="PDH_ADH"/>
    <property type="match status" value="1"/>
</dbReference>
<dbReference type="PANTHER" id="PTHR21363:SF0">
    <property type="entry name" value="PREPHENATE DEHYDROGENASE [NADP(+)]"/>
    <property type="match status" value="1"/>
</dbReference>
<keyword evidence="5 9" id="KW-0560">Oxidoreductase</keyword>